<dbReference type="InterPro" id="IPR040921">
    <property type="entry name" value="Peptidase_S66C"/>
</dbReference>
<dbReference type="OrthoDB" id="9807329at2"/>
<dbReference type="InterPro" id="IPR027461">
    <property type="entry name" value="Carboxypeptidase_A_C_sf"/>
</dbReference>
<dbReference type="Gene3D" id="3.40.50.10740">
    <property type="entry name" value="Class I glutamine amidotransferase-like"/>
    <property type="match status" value="1"/>
</dbReference>
<accession>A0A521EV45</accession>
<keyword evidence="10" id="KW-1185">Reference proteome</keyword>
<dbReference type="InterPro" id="IPR029062">
    <property type="entry name" value="Class_I_gatase-like"/>
</dbReference>
<evidence type="ECO:0000313" key="10">
    <source>
        <dbReference type="Proteomes" id="UP000319040"/>
    </source>
</evidence>
<dbReference type="Pfam" id="PF17676">
    <property type="entry name" value="Peptidase_S66C"/>
    <property type="match status" value="1"/>
</dbReference>
<evidence type="ECO:0000256" key="5">
    <source>
        <dbReference type="ARBA" id="ARBA00022825"/>
    </source>
</evidence>
<evidence type="ECO:0000259" key="8">
    <source>
        <dbReference type="Pfam" id="PF17676"/>
    </source>
</evidence>
<dbReference type="SUPFAM" id="SSF52317">
    <property type="entry name" value="Class I glutamine amidotransferase-like"/>
    <property type="match status" value="1"/>
</dbReference>
<comment type="similarity">
    <text evidence="1">Belongs to the peptidase S66 family.</text>
</comment>
<evidence type="ECO:0000256" key="3">
    <source>
        <dbReference type="ARBA" id="ARBA00022670"/>
    </source>
</evidence>
<dbReference type="PANTHER" id="PTHR30237:SF2">
    <property type="entry name" value="MUREIN TETRAPEPTIDE CARBOXYPEPTIDASE"/>
    <property type="match status" value="1"/>
</dbReference>
<dbReference type="InterPro" id="IPR027478">
    <property type="entry name" value="LdcA_N"/>
</dbReference>
<dbReference type="GO" id="GO:0006508">
    <property type="term" value="P:proteolysis"/>
    <property type="evidence" value="ECO:0007669"/>
    <property type="project" value="UniProtKB-KW"/>
</dbReference>
<keyword evidence="5" id="KW-0720">Serine protease</keyword>
<dbReference type="Pfam" id="PF02016">
    <property type="entry name" value="Peptidase_S66"/>
    <property type="match status" value="1"/>
</dbReference>
<dbReference type="InterPro" id="IPR003507">
    <property type="entry name" value="S66_fam"/>
</dbReference>
<dbReference type="PIRSF" id="PIRSF028757">
    <property type="entry name" value="LD-carboxypeptidase"/>
    <property type="match status" value="1"/>
</dbReference>
<dbReference type="CDD" id="cd07025">
    <property type="entry name" value="Peptidase_S66"/>
    <property type="match status" value="1"/>
</dbReference>
<feature type="domain" description="LD-carboxypeptidase C-terminal" evidence="8">
    <location>
        <begin position="172"/>
        <end position="288"/>
    </location>
</feature>
<dbReference type="SUPFAM" id="SSF141986">
    <property type="entry name" value="LD-carboxypeptidase A C-terminal domain-like"/>
    <property type="match status" value="1"/>
</dbReference>
<reference evidence="9 10" key="1">
    <citation type="submission" date="2017-05" db="EMBL/GenBank/DDBJ databases">
        <authorList>
            <person name="Varghese N."/>
            <person name="Submissions S."/>
        </authorList>
    </citation>
    <scope>NUCLEOTIDE SEQUENCE [LARGE SCALE GENOMIC DNA]</scope>
    <source>
        <strain evidence="9 10">DSM 27040</strain>
    </source>
</reference>
<evidence type="ECO:0000256" key="2">
    <source>
        <dbReference type="ARBA" id="ARBA00022645"/>
    </source>
</evidence>
<dbReference type="EMBL" id="FXTB01000011">
    <property type="protein sequence ID" value="SMO87802.1"/>
    <property type="molecule type" value="Genomic_DNA"/>
</dbReference>
<feature type="active site" description="Charge relay system" evidence="6">
    <location>
        <position position="273"/>
    </location>
</feature>
<protein>
    <submittedName>
        <fullName evidence="9">Muramoyltetrapeptide carboxypeptidase</fullName>
    </submittedName>
</protein>
<evidence type="ECO:0000256" key="1">
    <source>
        <dbReference type="ARBA" id="ARBA00010233"/>
    </source>
</evidence>
<feature type="active site" description="Nucleophile" evidence="6">
    <location>
        <position position="109"/>
    </location>
</feature>
<dbReference type="InterPro" id="IPR040449">
    <property type="entry name" value="Peptidase_S66_N"/>
</dbReference>
<gene>
    <name evidence="9" type="ORF">SAMN06265379_111103</name>
</gene>
<dbReference type="PANTHER" id="PTHR30237">
    <property type="entry name" value="MURAMOYLTETRAPEPTIDE CARBOXYPEPTIDASE"/>
    <property type="match status" value="1"/>
</dbReference>
<keyword evidence="4" id="KW-0378">Hydrolase</keyword>
<evidence type="ECO:0000256" key="6">
    <source>
        <dbReference type="PIRSR" id="PIRSR028757-1"/>
    </source>
</evidence>
<evidence type="ECO:0000313" key="9">
    <source>
        <dbReference type="EMBL" id="SMO87802.1"/>
    </source>
</evidence>
<organism evidence="9 10">
    <name type="scientific">Saccharicrinis carchari</name>
    <dbReference type="NCBI Taxonomy" id="1168039"/>
    <lineage>
        <taxon>Bacteria</taxon>
        <taxon>Pseudomonadati</taxon>
        <taxon>Bacteroidota</taxon>
        <taxon>Bacteroidia</taxon>
        <taxon>Marinilabiliales</taxon>
        <taxon>Marinilabiliaceae</taxon>
        <taxon>Saccharicrinis</taxon>
    </lineage>
</organism>
<keyword evidence="3" id="KW-0645">Protease</keyword>
<dbReference type="Proteomes" id="UP000319040">
    <property type="component" value="Unassembled WGS sequence"/>
</dbReference>
<feature type="active site" description="Charge relay system" evidence="6">
    <location>
        <position position="203"/>
    </location>
</feature>
<proteinExistence type="inferred from homology"/>
<dbReference type="GO" id="GO:0008236">
    <property type="term" value="F:serine-type peptidase activity"/>
    <property type="evidence" value="ECO:0007669"/>
    <property type="project" value="UniProtKB-KW"/>
</dbReference>
<sequence>MIHPPSLQKGDTIAIVAPAGRIDSAIIAQAGHRIAQMGYRVKLGSSLSRHHYNFSSTDYNRRSDFQQMMDDDEVKAILCTRGGYGAIRFVDELDFTGILAHPKWLIGFSDITVLHAAFLKQGLATIHGPMCKSFLNYTETGADIEILFSFLQGESPQYMINTHPANRLGTTKGSLVGGNLSLLMALRGTRYDFDPRGKILFIEDVDEYLYHLDRMMLNLKLGGVLQKLSGLVVGQFTDMKDNETPFGESIEEIIYKNVKDYNYPVAFNFPAGHVETNYPLIFGEETELVVKENEVALVAL</sequence>
<evidence type="ECO:0000256" key="4">
    <source>
        <dbReference type="ARBA" id="ARBA00022801"/>
    </source>
</evidence>
<keyword evidence="2 9" id="KW-0121">Carboxypeptidase</keyword>
<evidence type="ECO:0000259" key="7">
    <source>
        <dbReference type="Pfam" id="PF02016"/>
    </source>
</evidence>
<dbReference type="AlphaFoldDB" id="A0A521EV45"/>
<feature type="domain" description="LD-carboxypeptidase N-terminal" evidence="7">
    <location>
        <begin position="13"/>
        <end position="128"/>
    </location>
</feature>
<name>A0A521EV45_SACCC</name>
<dbReference type="Gene3D" id="3.50.30.60">
    <property type="entry name" value="LD-carboxypeptidase A C-terminal domain-like"/>
    <property type="match status" value="1"/>
</dbReference>
<dbReference type="GO" id="GO:0004180">
    <property type="term" value="F:carboxypeptidase activity"/>
    <property type="evidence" value="ECO:0007669"/>
    <property type="project" value="UniProtKB-KW"/>
</dbReference>
<dbReference type="RefSeq" id="WP_142534549.1">
    <property type="nucleotide sequence ID" value="NZ_FXTB01000011.1"/>
</dbReference>